<dbReference type="NCBIfam" id="NF008173">
    <property type="entry name" value="PRK10920.1"/>
    <property type="match status" value="1"/>
</dbReference>
<evidence type="ECO:0000313" key="4">
    <source>
        <dbReference type="Proteomes" id="UP000664658"/>
    </source>
</evidence>
<feature type="region of interest" description="Disordered" evidence="2">
    <location>
        <begin position="1"/>
        <end position="46"/>
    </location>
</feature>
<dbReference type="EC" id="2.1.1.107" evidence="3"/>
<protein>
    <submittedName>
        <fullName evidence="3">Uroporphyrinogen-III C-methyltransferase</fullName>
        <ecNumber evidence="3">2.1.1.107</ecNumber>
    </submittedName>
</protein>
<dbReference type="InterPro" id="IPR007470">
    <property type="entry name" value="HemX"/>
</dbReference>
<name>A0A2P1VRM2_PLESH</name>
<dbReference type="RefSeq" id="WP_106911619.1">
    <property type="nucleotide sequence ID" value="NZ_CP027852.1"/>
</dbReference>
<reference evidence="3" key="1">
    <citation type="submission" date="2021-03" db="EMBL/GenBank/DDBJ databases">
        <title>Plesiomonas shigelloides zfcc0051, isolated from zebrafish feces.</title>
        <authorList>
            <person name="Vanderhoek Z."/>
            <person name="Gaulke C."/>
        </authorList>
    </citation>
    <scope>NUCLEOTIDE SEQUENCE</scope>
    <source>
        <strain evidence="3">Zfcc0051</strain>
    </source>
</reference>
<evidence type="ECO:0000256" key="1">
    <source>
        <dbReference type="SAM" id="Coils"/>
    </source>
</evidence>
<dbReference type="AlphaFoldDB" id="A0A2P1VRM2"/>
<organism evidence="3 4">
    <name type="scientific">Plesiomonas shigelloides</name>
    <name type="common">Aeromonas shigelloides</name>
    <dbReference type="NCBI Taxonomy" id="703"/>
    <lineage>
        <taxon>Bacteria</taxon>
        <taxon>Pseudomonadati</taxon>
        <taxon>Pseudomonadota</taxon>
        <taxon>Gammaproteobacteria</taxon>
        <taxon>Enterobacterales</taxon>
        <taxon>Enterobacteriaceae</taxon>
        <taxon>Plesiomonas</taxon>
    </lineage>
</organism>
<keyword evidence="3" id="KW-0808">Transferase</keyword>
<sequence length="407" mass="44404">MTDQKPQSSPAADEQASSTPVPETAASQPVTQPAPAKPDTAAPARSGGQTLGAIAIALVIALGGGLYYHGHQQNQSQMSDLAQMRQQVDTLSSALTQALDNQKKLAGEMSSEMNQTLEKARQTQAAQEEQIRTLQRQLTEVAGRRSNDWLLAEADYLVKNAGRKLWMEQDVTSAGALLKSADLSLAQMNDPSLLPIRQALKDDISALAGINKVDTDGLILEITSLANQVDNLKLADTQLPPAEGATEDLTLSSSINDWKSNLMKSWDSFVNDFITVRRRDGNVEPLLAPNQDYYLRENIRQRLQMAAMAIPRHQNELYKQSLEKVDTWVRSYFDMQDSSTQAFLNELEALSQESIYMDLPTTLKSQPLLEDALQTRVRNLLAQPGVNATPAPVTSAPANAAPAPATN</sequence>
<dbReference type="EMBL" id="JAFNAA010000009">
    <property type="protein sequence ID" value="MBO1108579.1"/>
    <property type="molecule type" value="Genomic_DNA"/>
</dbReference>
<accession>A0A2P1VRM2</accession>
<evidence type="ECO:0000256" key="2">
    <source>
        <dbReference type="SAM" id="MobiDB-lite"/>
    </source>
</evidence>
<dbReference type="Pfam" id="PF04375">
    <property type="entry name" value="HemX"/>
    <property type="match status" value="1"/>
</dbReference>
<dbReference type="PANTHER" id="PTHR38043">
    <property type="entry name" value="PROTEIN HEMX"/>
    <property type="match status" value="1"/>
</dbReference>
<dbReference type="GeneID" id="69704733"/>
<feature type="compositionally biased region" description="Low complexity" evidence="2">
    <location>
        <begin position="33"/>
        <end position="44"/>
    </location>
</feature>
<dbReference type="PANTHER" id="PTHR38043:SF1">
    <property type="entry name" value="PROTEIN HEMX"/>
    <property type="match status" value="1"/>
</dbReference>
<gene>
    <name evidence="3" type="primary">hemX</name>
    <name evidence="3" type="ORF">J2R62_10120</name>
</gene>
<dbReference type="GO" id="GO:0032259">
    <property type="term" value="P:methylation"/>
    <property type="evidence" value="ECO:0007669"/>
    <property type="project" value="UniProtKB-KW"/>
</dbReference>
<keyword evidence="3" id="KW-0489">Methyltransferase</keyword>
<proteinExistence type="predicted"/>
<feature type="compositionally biased region" description="Polar residues" evidence="2">
    <location>
        <begin position="1"/>
        <end position="31"/>
    </location>
</feature>
<feature type="region of interest" description="Disordered" evidence="2">
    <location>
        <begin position="387"/>
        <end position="407"/>
    </location>
</feature>
<feature type="coiled-coil region" evidence="1">
    <location>
        <begin position="81"/>
        <end position="137"/>
    </location>
</feature>
<dbReference type="GO" id="GO:0004851">
    <property type="term" value="F:uroporphyrin-III C-methyltransferase activity"/>
    <property type="evidence" value="ECO:0007669"/>
    <property type="project" value="UniProtKB-EC"/>
</dbReference>
<keyword evidence="1" id="KW-0175">Coiled coil</keyword>
<comment type="caution">
    <text evidence="3">The sequence shown here is derived from an EMBL/GenBank/DDBJ whole genome shotgun (WGS) entry which is preliminary data.</text>
</comment>
<dbReference type="Proteomes" id="UP000664658">
    <property type="component" value="Unassembled WGS sequence"/>
</dbReference>
<evidence type="ECO:0000313" key="3">
    <source>
        <dbReference type="EMBL" id="MBO1108579.1"/>
    </source>
</evidence>